<protein>
    <recommendedName>
        <fullName evidence="1">mRNA interferase</fullName>
        <ecNumber evidence="1">3.1.-.-</ecNumber>
    </recommendedName>
</protein>
<reference evidence="3" key="1">
    <citation type="submission" date="2018-01" db="EMBL/GenBank/DDBJ databases">
        <title>Draft Genome Sequence of the Radioresistant Bacterium Deinococcus aerius TR0125, Isolated from the Higher Atmosphere above Japan.</title>
        <authorList>
            <person name="Satoh K."/>
            <person name="Arai H."/>
            <person name="Sanzen T."/>
            <person name="Kawaguchi Y."/>
            <person name="Hayashi H."/>
            <person name="Yokobori S."/>
            <person name="Yamagishi A."/>
            <person name="Oono Y."/>
            <person name="Narumi I."/>
        </authorList>
    </citation>
    <scope>NUCLEOTIDE SEQUENCE [LARGE SCALE GENOMIC DNA]</scope>
    <source>
        <strain evidence="3">TR0125</strain>
    </source>
</reference>
<dbReference type="SUPFAM" id="SSF50118">
    <property type="entry name" value="Cell growth inhibitor/plasmid maintenance toxic component"/>
    <property type="match status" value="1"/>
</dbReference>
<dbReference type="PANTHER" id="PTHR33988:SF1">
    <property type="entry name" value="ENDORIBONUCLEASE MAZF7-RELATED"/>
    <property type="match status" value="1"/>
</dbReference>
<dbReference type="InterPro" id="IPR011067">
    <property type="entry name" value="Plasmid_toxin/cell-grow_inhib"/>
</dbReference>
<keyword evidence="1" id="KW-0378">Hydrolase</keyword>
<keyword evidence="3" id="KW-1185">Reference proteome</keyword>
<organism evidence="2 3">
    <name type="scientific">Deinococcus aerius</name>
    <dbReference type="NCBI Taxonomy" id="200253"/>
    <lineage>
        <taxon>Bacteria</taxon>
        <taxon>Thermotogati</taxon>
        <taxon>Deinococcota</taxon>
        <taxon>Deinococci</taxon>
        <taxon>Deinococcales</taxon>
        <taxon>Deinococcaceae</taxon>
        <taxon>Deinococcus</taxon>
    </lineage>
</organism>
<accession>A0A2I9DYF4</accession>
<gene>
    <name evidence="2" type="ORF">DAERI_060165</name>
</gene>
<dbReference type="PANTHER" id="PTHR33988">
    <property type="entry name" value="ENDORIBONUCLEASE MAZF-RELATED"/>
    <property type="match status" value="1"/>
</dbReference>
<dbReference type="InterPro" id="IPR003477">
    <property type="entry name" value="PemK-like"/>
</dbReference>
<dbReference type="GO" id="GO:0004521">
    <property type="term" value="F:RNA endonuclease activity"/>
    <property type="evidence" value="ECO:0007669"/>
    <property type="project" value="TreeGrafter"/>
</dbReference>
<dbReference type="GO" id="GO:0006402">
    <property type="term" value="P:mRNA catabolic process"/>
    <property type="evidence" value="ECO:0007669"/>
    <property type="project" value="TreeGrafter"/>
</dbReference>
<evidence type="ECO:0000256" key="1">
    <source>
        <dbReference type="PIRNR" id="PIRNR033490"/>
    </source>
</evidence>
<dbReference type="AlphaFoldDB" id="A0A2I9DYF4"/>
<dbReference type="Proteomes" id="UP000236569">
    <property type="component" value="Unassembled WGS sequence"/>
</dbReference>
<evidence type="ECO:0000313" key="2">
    <source>
        <dbReference type="EMBL" id="GBF05905.1"/>
    </source>
</evidence>
<sequence length="121" mass="13384">MVRRRREEVTDIGRGDILLVDFAPAQAGEADNTRPAVVITNDVANEHSPAIVVVPLTSKTGRIYPFELFLPASRTGLDQDSKAQAQLIRHVSKARIRRSLGHLPADLMIELDERVRGHLGL</sequence>
<dbReference type="EMBL" id="BFAG01000006">
    <property type="protein sequence ID" value="GBF05905.1"/>
    <property type="molecule type" value="Genomic_DNA"/>
</dbReference>
<comment type="similarity">
    <text evidence="1">Belongs to the PemK/MazF family.</text>
</comment>
<dbReference type="GO" id="GO:0003677">
    <property type="term" value="F:DNA binding"/>
    <property type="evidence" value="ECO:0007669"/>
    <property type="project" value="InterPro"/>
</dbReference>
<dbReference type="PIRSF" id="PIRSF033490">
    <property type="entry name" value="MazF"/>
    <property type="match status" value="1"/>
</dbReference>
<dbReference type="Gene3D" id="2.30.30.110">
    <property type="match status" value="1"/>
</dbReference>
<keyword evidence="1" id="KW-0255">Endonuclease</keyword>
<name>A0A2I9DYF4_9DEIO</name>
<evidence type="ECO:0000313" key="3">
    <source>
        <dbReference type="Proteomes" id="UP000236569"/>
    </source>
</evidence>
<comment type="function">
    <text evidence="1">Toxic component of a type II toxin-antitoxin (TA) system.</text>
</comment>
<keyword evidence="1" id="KW-0540">Nuclease</keyword>
<comment type="caution">
    <text evidence="2">The sequence shown here is derived from an EMBL/GenBank/DDBJ whole genome shotgun (WGS) entry which is preliminary data.</text>
</comment>
<dbReference type="GO" id="GO:0016075">
    <property type="term" value="P:rRNA catabolic process"/>
    <property type="evidence" value="ECO:0007669"/>
    <property type="project" value="TreeGrafter"/>
</dbReference>
<dbReference type="EC" id="3.1.-.-" evidence="1"/>
<dbReference type="Pfam" id="PF02452">
    <property type="entry name" value="PemK_toxin"/>
    <property type="match status" value="1"/>
</dbReference>
<proteinExistence type="inferred from homology"/>
<dbReference type="GO" id="GO:0016787">
    <property type="term" value="F:hydrolase activity"/>
    <property type="evidence" value="ECO:0007669"/>
    <property type="project" value="UniProtKB-KW"/>
</dbReference>